<feature type="compositionally biased region" description="Basic residues" evidence="2">
    <location>
        <begin position="98"/>
        <end position="115"/>
    </location>
</feature>
<dbReference type="Proteomes" id="UP001151760">
    <property type="component" value="Unassembled WGS sequence"/>
</dbReference>
<dbReference type="Pfam" id="PF13976">
    <property type="entry name" value="gag_pre-integrs"/>
    <property type="match status" value="1"/>
</dbReference>
<keyword evidence="1" id="KW-0862">Zinc</keyword>
<protein>
    <submittedName>
        <fullName evidence="5">Retrotransposon protein, putative, ty1-copia subclass</fullName>
    </submittedName>
</protein>
<dbReference type="InterPro" id="IPR001584">
    <property type="entry name" value="Integrase_cat-core"/>
</dbReference>
<evidence type="ECO:0000313" key="6">
    <source>
        <dbReference type="Proteomes" id="UP001151760"/>
    </source>
</evidence>
<dbReference type="Gene3D" id="3.30.420.10">
    <property type="entry name" value="Ribonuclease H-like superfamily/Ribonuclease H"/>
    <property type="match status" value="1"/>
</dbReference>
<comment type="caution">
    <text evidence="5">The sequence shown here is derived from an EMBL/GenBank/DDBJ whole genome shotgun (WGS) entry which is preliminary data.</text>
</comment>
<reference evidence="5" key="2">
    <citation type="submission" date="2022-01" db="EMBL/GenBank/DDBJ databases">
        <authorList>
            <person name="Yamashiro T."/>
            <person name="Shiraishi A."/>
            <person name="Satake H."/>
            <person name="Nakayama K."/>
        </authorList>
    </citation>
    <scope>NUCLEOTIDE SEQUENCE</scope>
</reference>
<keyword evidence="1" id="KW-0479">Metal-binding</keyword>
<dbReference type="PANTHER" id="PTHR42648">
    <property type="entry name" value="TRANSPOSASE, PUTATIVE-RELATED"/>
    <property type="match status" value="1"/>
</dbReference>
<evidence type="ECO:0000259" key="4">
    <source>
        <dbReference type="PROSITE" id="PS50994"/>
    </source>
</evidence>
<dbReference type="InterPro" id="IPR057670">
    <property type="entry name" value="SH3_retrovirus"/>
</dbReference>
<dbReference type="Pfam" id="PF00098">
    <property type="entry name" value="zf-CCHC"/>
    <property type="match status" value="1"/>
</dbReference>
<evidence type="ECO:0000313" key="5">
    <source>
        <dbReference type="EMBL" id="GJS74815.1"/>
    </source>
</evidence>
<feature type="region of interest" description="Disordered" evidence="2">
    <location>
        <begin position="98"/>
        <end position="145"/>
    </location>
</feature>
<feature type="domain" description="CCHC-type" evidence="3">
    <location>
        <begin position="146"/>
        <end position="160"/>
    </location>
</feature>
<dbReference type="EMBL" id="BQNB010010257">
    <property type="protein sequence ID" value="GJS74815.1"/>
    <property type="molecule type" value="Genomic_DNA"/>
</dbReference>
<gene>
    <name evidence="5" type="ORF">Tco_0707656</name>
</gene>
<keyword evidence="1" id="KW-0863">Zinc-finger</keyword>
<dbReference type="Pfam" id="PF25597">
    <property type="entry name" value="SH3_retrovirus"/>
    <property type="match status" value="1"/>
</dbReference>
<dbReference type="PANTHER" id="PTHR42648:SF27">
    <property type="entry name" value="RNA-DIRECTED DNA POLYMERASE"/>
    <property type="match status" value="1"/>
</dbReference>
<name>A0ABQ4YCZ1_9ASTR</name>
<feature type="compositionally biased region" description="Basic and acidic residues" evidence="2">
    <location>
        <begin position="135"/>
        <end position="145"/>
    </location>
</feature>
<dbReference type="InterPro" id="IPR001878">
    <property type="entry name" value="Znf_CCHC"/>
</dbReference>
<dbReference type="CDD" id="cd09272">
    <property type="entry name" value="RNase_HI_RT_Ty1"/>
    <property type="match status" value="1"/>
</dbReference>
<dbReference type="SUPFAM" id="SSF57756">
    <property type="entry name" value="Retrovirus zinc finger-like domains"/>
    <property type="match status" value="1"/>
</dbReference>
<keyword evidence="6" id="KW-1185">Reference proteome</keyword>
<dbReference type="InterPro" id="IPR012337">
    <property type="entry name" value="RNaseH-like_sf"/>
</dbReference>
<accession>A0ABQ4YCZ1</accession>
<evidence type="ECO:0000259" key="3">
    <source>
        <dbReference type="PROSITE" id="PS50158"/>
    </source>
</evidence>
<feature type="domain" description="Integrase catalytic" evidence="4">
    <location>
        <begin position="293"/>
        <end position="406"/>
    </location>
</feature>
<sequence length="840" mass="96832">MTPELYRQFENFSPYDMIKELKAMFEKQAGVERFDLIQTFHACKQEEGKPVVAYVVQMKGYVDHLEHLGYMLSQDLIYEKSLPKKAKTPQVMMIKGGKIQKAKKKSLKAKGRGKANGKGNDKQVYIPKPKNPKPSTKEHPTKDDTCHHCKEVGHWKRNCPVFLTELLKKNNQVGSASSSVHRLVENGFVQCFTDFGISVSKNNVFYFNVIPSNGIYEIDMHDLVPNVNFIYNVSTKRAKHNLDSTYLWHCHLAHIRKKSIVKLQQEGFLKSTDDESFDQCVSCLSSKMTRKSFPCRPERATGLLGIIHTDVCGPLRHVSRQGASYFITFTDDYSRYGYVYLLKHKHEVFEAFKVFKNEVKNQLGKTIKALRSDRGDEYISQEFKDFLKACGIVQQLTPPYTPQQNGDYALESATRILNIVLTKKVDKTLYELWYGKVPNLSYLKVWGCEALVKWDTPDKLQQRSVKCIFIGYPKETMGYYFYFPPKNKIVVARYAEFFEKNLITQEVSRRAIDLEEIQDEDTSPSEITSEIPMEVEGFEPPQEEVIPEKMQASKIIYGLMKASRSGIKRFDKEIKSLQSVKDYLRKCFAMKVLGEAAFIPGIKIYRDRSKRLIGLGQNAYIDKILKRYKMDSSKRGHIPMQERLDLTKHKVLQHLKSRFQHNLGELHWTAVKNILKYLRNTKDMFLVYGGNSEAKLRVDCYYDAGFKADRDDTKSQTGHVFILNGEVEYIAASEAAMEADWIRKFISGFGIVPIINEPIRMFCDNSTALHFANEPGVQKVARHYHRRYHYVCESIALGEIRFLKVHTDDNLADPFTKALSKTKLTQHARNMGLHLASSFM</sequence>
<reference evidence="5" key="1">
    <citation type="journal article" date="2022" name="Int. J. Mol. Sci.">
        <title>Draft Genome of Tanacetum Coccineum: Genomic Comparison of Closely Related Tanacetum-Family Plants.</title>
        <authorList>
            <person name="Yamashiro T."/>
            <person name="Shiraishi A."/>
            <person name="Nakayama K."/>
            <person name="Satake H."/>
        </authorList>
    </citation>
    <scope>NUCLEOTIDE SEQUENCE</scope>
</reference>
<dbReference type="Gene3D" id="4.10.60.10">
    <property type="entry name" value="Zinc finger, CCHC-type"/>
    <property type="match status" value="1"/>
</dbReference>
<dbReference type="InterPro" id="IPR025724">
    <property type="entry name" value="GAG-pre-integrase_dom"/>
</dbReference>
<organism evidence="5 6">
    <name type="scientific">Tanacetum coccineum</name>
    <dbReference type="NCBI Taxonomy" id="301880"/>
    <lineage>
        <taxon>Eukaryota</taxon>
        <taxon>Viridiplantae</taxon>
        <taxon>Streptophyta</taxon>
        <taxon>Embryophyta</taxon>
        <taxon>Tracheophyta</taxon>
        <taxon>Spermatophyta</taxon>
        <taxon>Magnoliopsida</taxon>
        <taxon>eudicotyledons</taxon>
        <taxon>Gunneridae</taxon>
        <taxon>Pentapetalae</taxon>
        <taxon>asterids</taxon>
        <taxon>campanulids</taxon>
        <taxon>Asterales</taxon>
        <taxon>Asteraceae</taxon>
        <taxon>Asteroideae</taxon>
        <taxon>Anthemideae</taxon>
        <taxon>Anthemidinae</taxon>
        <taxon>Tanacetum</taxon>
    </lineage>
</organism>
<evidence type="ECO:0000256" key="1">
    <source>
        <dbReference type="PROSITE-ProRule" id="PRU00047"/>
    </source>
</evidence>
<dbReference type="InterPro" id="IPR039537">
    <property type="entry name" value="Retrotran_Ty1/copia-like"/>
</dbReference>
<dbReference type="Pfam" id="PF00665">
    <property type="entry name" value="rve"/>
    <property type="match status" value="1"/>
</dbReference>
<proteinExistence type="predicted"/>
<dbReference type="PROSITE" id="PS50994">
    <property type="entry name" value="INTEGRASE"/>
    <property type="match status" value="1"/>
</dbReference>
<dbReference type="PROSITE" id="PS50158">
    <property type="entry name" value="ZF_CCHC"/>
    <property type="match status" value="1"/>
</dbReference>
<dbReference type="SMART" id="SM00343">
    <property type="entry name" value="ZnF_C2HC"/>
    <property type="match status" value="1"/>
</dbReference>
<evidence type="ECO:0000256" key="2">
    <source>
        <dbReference type="SAM" id="MobiDB-lite"/>
    </source>
</evidence>
<dbReference type="SUPFAM" id="SSF53098">
    <property type="entry name" value="Ribonuclease H-like"/>
    <property type="match status" value="1"/>
</dbReference>
<dbReference type="InterPro" id="IPR036397">
    <property type="entry name" value="RNaseH_sf"/>
</dbReference>
<dbReference type="InterPro" id="IPR036875">
    <property type="entry name" value="Znf_CCHC_sf"/>
</dbReference>